<organism evidence="2 3">
    <name type="scientific">Thelephora terrestris</name>
    <dbReference type="NCBI Taxonomy" id="56493"/>
    <lineage>
        <taxon>Eukaryota</taxon>
        <taxon>Fungi</taxon>
        <taxon>Dikarya</taxon>
        <taxon>Basidiomycota</taxon>
        <taxon>Agaricomycotina</taxon>
        <taxon>Agaricomycetes</taxon>
        <taxon>Thelephorales</taxon>
        <taxon>Thelephoraceae</taxon>
        <taxon>Thelephora</taxon>
    </lineage>
</organism>
<dbReference type="SMART" id="SM00220">
    <property type="entry name" value="S_TKc"/>
    <property type="match status" value="1"/>
</dbReference>
<proteinExistence type="predicted"/>
<gene>
    <name evidence="2" type="ORF">BJ322DRAFT_1105253</name>
</gene>
<name>A0A9P6HKG1_9AGAM</name>
<dbReference type="GO" id="GO:0004674">
    <property type="term" value="F:protein serine/threonine kinase activity"/>
    <property type="evidence" value="ECO:0007669"/>
    <property type="project" value="TreeGrafter"/>
</dbReference>
<keyword evidence="2" id="KW-0808">Transferase</keyword>
<feature type="domain" description="Protein kinase" evidence="1">
    <location>
        <begin position="114"/>
        <end position="382"/>
    </location>
</feature>
<dbReference type="OrthoDB" id="1668230at2759"/>
<evidence type="ECO:0000313" key="3">
    <source>
        <dbReference type="Proteomes" id="UP000736335"/>
    </source>
</evidence>
<accession>A0A9P6HKG1</accession>
<dbReference type="PANTHER" id="PTHR44329">
    <property type="entry name" value="SERINE/THREONINE-PROTEIN KINASE TNNI3K-RELATED"/>
    <property type="match status" value="1"/>
</dbReference>
<dbReference type="PROSITE" id="PS50011">
    <property type="entry name" value="PROTEIN_KINASE_DOM"/>
    <property type="match status" value="1"/>
</dbReference>
<dbReference type="InterPro" id="IPR000719">
    <property type="entry name" value="Prot_kinase_dom"/>
</dbReference>
<dbReference type="InterPro" id="IPR011009">
    <property type="entry name" value="Kinase-like_dom_sf"/>
</dbReference>
<comment type="caution">
    <text evidence="2">The sequence shown here is derived from an EMBL/GenBank/DDBJ whole genome shotgun (WGS) entry which is preliminary data.</text>
</comment>
<sequence>MPGETPLPPATTPSQTVPAPLWLKNILSWDGLSPDTDQRLAIAFEADDYLACIKNLEGRGVKPLSYINSLDRMVDSLPIDSDPRRRCIRALRKTCGLYGILPDSYTITYSLSKSPNQRPFASGGSGDVWRIADETHNIAYAVKSLRVYEEDPVDKIHKKYCKEVIICRRVRHPNILTIEGVDPRLFEFCMVSQWMKHGHILDYVNRYPEVNRLELLIGVTHSLNYLHLNEVVHGDLKSPNILVDEGGIPRLSDFGLCSITKNINTVNASTPNHGFTVRYCAPELLDNEETPRVEKKKATNKSDVYSYSMVIVELVTGQVPFPDLTHYNVPSMVTKGKRPPKPRRFDAPGTSKAVWEVAEKCWHSKPDKRPEVKEALQYLNSINTGVDDDGGRPTWSKRFREIFN</sequence>
<reference evidence="2" key="1">
    <citation type="journal article" date="2020" name="Nat. Commun.">
        <title>Large-scale genome sequencing of mycorrhizal fungi provides insights into the early evolution of symbiotic traits.</title>
        <authorList>
            <person name="Miyauchi S."/>
            <person name="Kiss E."/>
            <person name="Kuo A."/>
            <person name="Drula E."/>
            <person name="Kohler A."/>
            <person name="Sanchez-Garcia M."/>
            <person name="Morin E."/>
            <person name="Andreopoulos B."/>
            <person name="Barry K.W."/>
            <person name="Bonito G."/>
            <person name="Buee M."/>
            <person name="Carver A."/>
            <person name="Chen C."/>
            <person name="Cichocki N."/>
            <person name="Clum A."/>
            <person name="Culley D."/>
            <person name="Crous P.W."/>
            <person name="Fauchery L."/>
            <person name="Girlanda M."/>
            <person name="Hayes R.D."/>
            <person name="Keri Z."/>
            <person name="LaButti K."/>
            <person name="Lipzen A."/>
            <person name="Lombard V."/>
            <person name="Magnuson J."/>
            <person name="Maillard F."/>
            <person name="Murat C."/>
            <person name="Nolan M."/>
            <person name="Ohm R.A."/>
            <person name="Pangilinan J."/>
            <person name="Pereira M.F."/>
            <person name="Perotto S."/>
            <person name="Peter M."/>
            <person name="Pfister S."/>
            <person name="Riley R."/>
            <person name="Sitrit Y."/>
            <person name="Stielow J.B."/>
            <person name="Szollosi G."/>
            <person name="Zifcakova L."/>
            <person name="Stursova M."/>
            <person name="Spatafora J.W."/>
            <person name="Tedersoo L."/>
            <person name="Vaario L.M."/>
            <person name="Yamada A."/>
            <person name="Yan M."/>
            <person name="Wang P."/>
            <person name="Xu J."/>
            <person name="Bruns T."/>
            <person name="Baldrian P."/>
            <person name="Vilgalys R."/>
            <person name="Dunand C."/>
            <person name="Henrissat B."/>
            <person name="Grigoriev I.V."/>
            <person name="Hibbett D."/>
            <person name="Nagy L.G."/>
            <person name="Martin F.M."/>
        </authorList>
    </citation>
    <scope>NUCLEOTIDE SEQUENCE</scope>
    <source>
        <strain evidence="2">UH-Tt-Lm1</strain>
    </source>
</reference>
<evidence type="ECO:0000259" key="1">
    <source>
        <dbReference type="PROSITE" id="PS50011"/>
    </source>
</evidence>
<dbReference type="Pfam" id="PF07714">
    <property type="entry name" value="PK_Tyr_Ser-Thr"/>
    <property type="match status" value="1"/>
</dbReference>
<keyword evidence="2" id="KW-0418">Kinase</keyword>
<dbReference type="GO" id="GO:0005524">
    <property type="term" value="F:ATP binding"/>
    <property type="evidence" value="ECO:0007669"/>
    <property type="project" value="InterPro"/>
</dbReference>
<dbReference type="InterPro" id="IPR001245">
    <property type="entry name" value="Ser-Thr/Tyr_kinase_cat_dom"/>
</dbReference>
<evidence type="ECO:0000313" key="2">
    <source>
        <dbReference type="EMBL" id="KAF9789401.1"/>
    </source>
</evidence>
<dbReference type="EMBL" id="WIUZ02000003">
    <property type="protein sequence ID" value="KAF9789401.1"/>
    <property type="molecule type" value="Genomic_DNA"/>
</dbReference>
<dbReference type="PROSITE" id="PS00108">
    <property type="entry name" value="PROTEIN_KINASE_ST"/>
    <property type="match status" value="1"/>
</dbReference>
<dbReference type="AlphaFoldDB" id="A0A9P6HKG1"/>
<dbReference type="Proteomes" id="UP000736335">
    <property type="component" value="Unassembled WGS sequence"/>
</dbReference>
<dbReference type="Gene3D" id="1.10.510.10">
    <property type="entry name" value="Transferase(Phosphotransferase) domain 1"/>
    <property type="match status" value="1"/>
</dbReference>
<reference evidence="2" key="2">
    <citation type="submission" date="2020-11" db="EMBL/GenBank/DDBJ databases">
        <authorList>
            <consortium name="DOE Joint Genome Institute"/>
            <person name="Kuo A."/>
            <person name="Miyauchi S."/>
            <person name="Kiss E."/>
            <person name="Drula E."/>
            <person name="Kohler A."/>
            <person name="Sanchez-Garcia M."/>
            <person name="Andreopoulos B."/>
            <person name="Barry K.W."/>
            <person name="Bonito G."/>
            <person name="Buee M."/>
            <person name="Carver A."/>
            <person name="Chen C."/>
            <person name="Cichocki N."/>
            <person name="Clum A."/>
            <person name="Culley D."/>
            <person name="Crous P.W."/>
            <person name="Fauchery L."/>
            <person name="Girlanda M."/>
            <person name="Hayes R."/>
            <person name="Keri Z."/>
            <person name="Labutti K."/>
            <person name="Lipzen A."/>
            <person name="Lombard V."/>
            <person name="Magnuson J."/>
            <person name="Maillard F."/>
            <person name="Morin E."/>
            <person name="Murat C."/>
            <person name="Nolan M."/>
            <person name="Ohm R."/>
            <person name="Pangilinan J."/>
            <person name="Pereira M."/>
            <person name="Perotto S."/>
            <person name="Peter M."/>
            <person name="Riley R."/>
            <person name="Sitrit Y."/>
            <person name="Stielow B."/>
            <person name="Szollosi G."/>
            <person name="Zifcakova L."/>
            <person name="Stursova M."/>
            <person name="Spatafora J.W."/>
            <person name="Tedersoo L."/>
            <person name="Vaario L.-M."/>
            <person name="Yamada A."/>
            <person name="Yan M."/>
            <person name="Wang P."/>
            <person name="Xu J."/>
            <person name="Bruns T."/>
            <person name="Baldrian P."/>
            <person name="Vilgalys R."/>
            <person name="Henrissat B."/>
            <person name="Grigoriev I.V."/>
            <person name="Hibbett D."/>
            <person name="Nagy L.G."/>
            <person name="Martin F.M."/>
        </authorList>
    </citation>
    <scope>NUCLEOTIDE SEQUENCE</scope>
    <source>
        <strain evidence="2">UH-Tt-Lm1</strain>
    </source>
</reference>
<dbReference type="SUPFAM" id="SSF56112">
    <property type="entry name" value="Protein kinase-like (PK-like)"/>
    <property type="match status" value="1"/>
</dbReference>
<keyword evidence="3" id="KW-1185">Reference proteome</keyword>
<protein>
    <submittedName>
        <fullName evidence="2">Kinase-like domain-containing protein</fullName>
    </submittedName>
</protein>
<dbReference type="InterPro" id="IPR008271">
    <property type="entry name" value="Ser/Thr_kinase_AS"/>
</dbReference>
<dbReference type="InterPro" id="IPR051681">
    <property type="entry name" value="Ser/Thr_Kinases-Pseudokinases"/>
</dbReference>